<dbReference type="SUPFAM" id="SSF53067">
    <property type="entry name" value="Actin-like ATPase domain"/>
    <property type="match status" value="2"/>
</dbReference>
<proteinExistence type="inferred from homology"/>
<reference evidence="6" key="1">
    <citation type="journal article" date="2022" name="Int. J. Syst. Evol. Microbiol.">
        <title>Apilactobacillus apisilvae sp. nov., Nicolia spurrieriana gen. nov. sp. nov., Bombilactobacillus folatiphilus sp. nov. and Bombilactobacillus thymidiniphilus sp. nov., four new lactic acid bacterial isolates from stingless bees Tetragonula carbonaria and Austroplebeia australis.</title>
        <authorList>
            <person name="Oliphant S.A."/>
            <person name="Watson-Haigh N.S."/>
            <person name="Sumby K.M."/>
            <person name="Gardner J."/>
            <person name="Groom S."/>
            <person name="Jiranek V."/>
        </authorList>
    </citation>
    <scope>NUCLEOTIDE SEQUENCE</scope>
    <source>
        <strain evidence="6">SG4_D2</strain>
    </source>
</reference>
<evidence type="ECO:0000259" key="4">
    <source>
        <dbReference type="Pfam" id="PF00370"/>
    </source>
</evidence>
<dbReference type="PANTHER" id="PTHR43095:SF5">
    <property type="entry name" value="XYLULOSE KINASE"/>
    <property type="match status" value="1"/>
</dbReference>
<evidence type="ECO:0000259" key="5">
    <source>
        <dbReference type="Pfam" id="PF02782"/>
    </source>
</evidence>
<evidence type="ECO:0000313" key="7">
    <source>
        <dbReference type="Proteomes" id="UP000831495"/>
    </source>
</evidence>
<comment type="similarity">
    <text evidence="1">Belongs to the FGGY kinase family.</text>
</comment>
<evidence type="ECO:0000313" key="6">
    <source>
        <dbReference type="EMBL" id="UQS82278.1"/>
    </source>
</evidence>
<dbReference type="PANTHER" id="PTHR43095">
    <property type="entry name" value="SUGAR KINASE"/>
    <property type="match status" value="1"/>
</dbReference>
<evidence type="ECO:0000256" key="3">
    <source>
        <dbReference type="ARBA" id="ARBA00022777"/>
    </source>
</evidence>
<feature type="domain" description="Carbohydrate kinase FGGY N-terminal" evidence="4">
    <location>
        <begin position="2"/>
        <end position="239"/>
    </location>
</feature>
<evidence type="ECO:0000256" key="1">
    <source>
        <dbReference type="ARBA" id="ARBA00009156"/>
    </source>
</evidence>
<dbReference type="InterPro" id="IPR018484">
    <property type="entry name" value="FGGY_N"/>
</dbReference>
<dbReference type="GO" id="GO:0016301">
    <property type="term" value="F:kinase activity"/>
    <property type="evidence" value="ECO:0007669"/>
    <property type="project" value="UniProtKB-KW"/>
</dbReference>
<sequence length="490" mass="54948">MNLTIDVGTTNTKLSLWDRGTQSAPIQQIKFPTPKTVVHDNTNFDLSQLLRELENHLLHIDLSQRKKIQKIAIASVGETGVLLDESGQIVSSAIAWYDTRSQAIIDGLSASQKYEIYQITGLPAHVHYSASKIAWLLENEVDSNRSYTWLCIPDYLCYQLTGAIATEYSLASRTMVYDLKRRVWSTQIKDIFNIQNVSFPKVYPAGQQIGTVLAPLAQKLGLAQDVTVVIAGHDHMVGSLVSKQKSDEIFDSTGTTEGILLVTPTLTNDLEKEAAGIAHGIYVDPKYYTVFTALPSAGSVIKWFTDRFAMNEKQFMTAMNSAYNQYLNQQFILERVPWIIPHFNGSGSPNKAINTRGLIYGITTQTTTEEMILGMFLGLTFELKHALESMTSERISKIKLVGPAILDPLWVQLRADLLAVDVEIIEEREAVSQGANIIASSYQKQIKQQAVETGAIYTPNKNEQVIKQLLEIYHKKYLPLYQKKIELEIR</sequence>
<dbReference type="EMBL" id="CP093366">
    <property type="protein sequence ID" value="UQS82278.1"/>
    <property type="molecule type" value="Genomic_DNA"/>
</dbReference>
<dbReference type="InterPro" id="IPR018485">
    <property type="entry name" value="FGGY_C"/>
</dbReference>
<evidence type="ECO:0000256" key="2">
    <source>
        <dbReference type="ARBA" id="ARBA00022679"/>
    </source>
</evidence>
<dbReference type="RefSeq" id="WP_249514547.1">
    <property type="nucleotide sequence ID" value="NZ_CP093366.1"/>
</dbReference>
<dbReference type="Gene3D" id="3.30.420.40">
    <property type="match status" value="2"/>
</dbReference>
<keyword evidence="3 6" id="KW-0418">Kinase</keyword>
<feature type="domain" description="Carbohydrate kinase FGGY C-terminal" evidence="5">
    <location>
        <begin position="252"/>
        <end position="440"/>
    </location>
</feature>
<protein>
    <submittedName>
        <fullName evidence="6">FGGY family carbohydrate kinase</fullName>
    </submittedName>
</protein>
<dbReference type="InterPro" id="IPR043129">
    <property type="entry name" value="ATPase_NBD"/>
</dbReference>
<gene>
    <name evidence="6" type="ORF">MOO45_00880</name>
</gene>
<keyword evidence="2" id="KW-0808">Transferase</keyword>
<dbReference type="Pfam" id="PF02782">
    <property type="entry name" value="FGGY_C"/>
    <property type="match status" value="1"/>
</dbReference>
<name>A0ABY4P955_9LACO</name>
<dbReference type="InterPro" id="IPR000577">
    <property type="entry name" value="Carb_kinase_FGGY"/>
</dbReference>
<dbReference type="Pfam" id="PF00370">
    <property type="entry name" value="FGGY_N"/>
    <property type="match status" value="1"/>
</dbReference>
<dbReference type="InterPro" id="IPR050406">
    <property type="entry name" value="FGGY_Carb_Kinase"/>
</dbReference>
<dbReference type="Proteomes" id="UP000831495">
    <property type="component" value="Chromosome"/>
</dbReference>
<organism evidence="6 7">
    <name type="scientific">Bombilactobacillus folatiphilus</name>
    <dbReference type="NCBI Taxonomy" id="2923362"/>
    <lineage>
        <taxon>Bacteria</taxon>
        <taxon>Bacillati</taxon>
        <taxon>Bacillota</taxon>
        <taxon>Bacilli</taxon>
        <taxon>Lactobacillales</taxon>
        <taxon>Lactobacillaceae</taxon>
        <taxon>Bombilactobacillus</taxon>
    </lineage>
</organism>
<accession>A0ABY4P955</accession>
<keyword evidence="7" id="KW-1185">Reference proteome</keyword>
<dbReference type="PIRSF" id="PIRSF000538">
    <property type="entry name" value="GlpK"/>
    <property type="match status" value="1"/>
</dbReference>
<dbReference type="CDD" id="cd07773">
    <property type="entry name" value="ASKHA_NBD_FGGY_FK"/>
    <property type="match status" value="1"/>
</dbReference>